<organism evidence="2 3">
    <name type="scientific">Euplotes crassus</name>
    <dbReference type="NCBI Taxonomy" id="5936"/>
    <lineage>
        <taxon>Eukaryota</taxon>
        <taxon>Sar</taxon>
        <taxon>Alveolata</taxon>
        <taxon>Ciliophora</taxon>
        <taxon>Intramacronucleata</taxon>
        <taxon>Spirotrichea</taxon>
        <taxon>Hypotrichia</taxon>
        <taxon>Euplotida</taxon>
        <taxon>Euplotidae</taxon>
        <taxon>Moneuplotes</taxon>
    </lineage>
</organism>
<feature type="transmembrane region" description="Helical" evidence="1">
    <location>
        <begin position="34"/>
        <end position="52"/>
    </location>
</feature>
<dbReference type="Proteomes" id="UP001295684">
    <property type="component" value="Unassembled WGS sequence"/>
</dbReference>
<dbReference type="EMBL" id="CAMPGE010024184">
    <property type="protein sequence ID" value="CAI2382043.1"/>
    <property type="molecule type" value="Genomic_DNA"/>
</dbReference>
<sequence>MYELFDSYLTIIRTFIYKLTLCGMGSPDNSMNNLVSICVLQCIYCWFISFRLNRRMSCCNTDFGHCSCLLWGMISFLISLAGKSEVVFKMLVTVNISIH</sequence>
<keyword evidence="1" id="KW-0472">Membrane</keyword>
<evidence type="ECO:0000256" key="1">
    <source>
        <dbReference type="SAM" id="Phobius"/>
    </source>
</evidence>
<evidence type="ECO:0000313" key="3">
    <source>
        <dbReference type="Proteomes" id="UP001295684"/>
    </source>
</evidence>
<proteinExistence type="predicted"/>
<keyword evidence="3" id="KW-1185">Reference proteome</keyword>
<dbReference type="AlphaFoldDB" id="A0AAD2D775"/>
<accession>A0AAD2D775</accession>
<reference evidence="2" key="1">
    <citation type="submission" date="2023-07" db="EMBL/GenBank/DDBJ databases">
        <authorList>
            <consortium name="AG Swart"/>
            <person name="Singh M."/>
            <person name="Singh A."/>
            <person name="Seah K."/>
            <person name="Emmerich C."/>
        </authorList>
    </citation>
    <scope>NUCLEOTIDE SEQUENCE</scope>
    <source>
        <strain evidence="2">DP1</strain>
    </source>
</reference>
<gene>
    <name evidence="2" type="ORF">ECRASSUSDP1_LOCUS23510</name>
</gene>
<comment type="caution">
    <text evidence="2">The sequence shown here is derived from an EMBL/GenBank/DDBJ whole genome shotgun (WGS) entry which is preliminary data.</text>
</comment>
<keyword evidence="1" id="KW-0812">Transmembrane</keyword>
<evidence type="ECO:0000313" key="2">
    <source>
        <dbReference type="EMBL" id="CAI2382043.1"/>
    </source>
</evidence>
<name>A0AAD2D775_EUPCR</name>
<keyword evidence="1" id="KW-1133">Transmembrane helix</keyword>
<feature type="transmembrane region" description="Helical" evidence="1">
    <location>
        <begin position="64"/>
        <end position="82"/>
    </location>
</feature>
<protein>
    <submittedName>
        <fullName evidence="2">Uncharacterized protein</fullName>
    </submittedName>
</protein>